<keyword evidence="2 8" id="KW-0812">Transmembrane</keyword>
<organism evidence="10 11">
    <name type="scientific">Phytomonospora endophytica</name>
    <dbReference type="NCBI Taxonomy" id="714109"/>
    <lineage>
        <taxon>Bacteria</taxon>
        <taxon>Bacillati</taxon>
        <taxon>Actinomycetota</taxon>
        <taxon>Actinomycetes</taxon>
        <taxon>Micromonosporales</taxon>
        <taxon>Micromonosporaceae</taxon>
        <taxon>Phytomonospora</taxon>
    </lineage>
</organism>
<dbReference type="PANTHER" id="PTHR37461:SF1">
    <property type="entry name" value="ANTI-SIGMA-K FACTOR RSKA"/>
    <property type="match status" value="1"/>
</dbReference>
<dbReference type="Pfam" id="PF13490">
    <property type="entry name" value="zf-HC2"/>
    <property type="match status" value="1"/>
</dbReference>
<accession>A0A841G4G4</accession>
<evidence type="ECO:0000256" key="8">
    <source>
        <dbReference type="SAM" id="Phobius"/>
    </source>
</evidence>
<dbReference type="RefSeq" id="WP_184792708.1">
    <property type="nucleotide sequence ID" value="NZ_BONT01000028.1"/>
</dbReference>
<sequence>MSEHEQRLLGAYALGTVDPDERREIEAHLADCAECRAELDELEEVKVMLDAVPPEAMLEGPPGADHVLDATLAKMRVAERSDSLRRRLFTLAAGVVAIAAVAVGGVLAGRATAPAPDALPPPPGVTVPPPVEGTKSGTTVDADTGARLTASVIPADGWVRVTTAVNGIPEGELCRIEVLGADGTVEVAGSWRVSAKGAADGTTLDGAAIVPPDEVSAVRIVNTAGKVFVSLAF</sequence>
<dbReference type="Gene3D" id="1.10.10.1320">
    <property type="entry name" value="Anti-sigma factor, zinc-finger domain"/>
    <property type="match status" value="1"/>
</dbReference>
<keyword evidence="3 8" id="KW-1133">Transmembrane helix</keyword>
<feature type="compositionally biased region" description="Pro residues" evidence="7">
    <location>
        <begin position="117"/>
        <end position="131"/>
    </location>
</feature>
<evidence type="ECO:0000313" key="11">
    <source>
        <dbReference type="Proteomes" id="UP000548476"/>
    </source>
</evidence>
<keyword evidence="11" id="KW-1185">Reference proteome</keyword>
<evidence type="ECO:0000313" key="10">
    <source>
        <dbReference type="EMBL" id="MBB6039619.1"/>
    </source>
</evidence>
<reference evidence="10 11" key="1">
    <citation type="submission" date="2020-08" db="EMBL/GenBank/DDBJ databases">
        <title>Genomic Encyclopedia of Type Strains, Phase IV (KMG-IV): sequencing the most valuable type-strain genomes for metagenomic binning, comparative biology and taxonomic classification.</title>
        <authorList>
            <person name="Goeker M."/>
        </authorList>
    </citation>
    <scope>NUCLEOTIDE SEQUENCE [LARGE SCALE GENOMIC DNA]</scope>
    <source>
        <strain evidence="10 11">YIM 65646</strain>
    </source>
</reference>
<evidence type="ECO:0000256" key="3">
    <source>
        <dbReference type="ARBA" id="ARBA00022989"/>
    </source>
</evidence>
<dbReference type="InterPro" id="IPR051474">
    <property type="entry name" value="Anti-sigma-K/W_factor"/>
</dbReference>
<proteinExistence type="predicted"/>
<dbReference type="GO" id="GO:0006417">
    <property type="term" value="P:regulation of translation"/>
    <property type="evidence" value="ECO:0007669"/>
    <property type="project" value="TreeGrafter"/>
</dbReference>
<evidence type="ECO:0000256" key="5">
    <source>
        <dbReference type="ARBA" id="ARBA00023136"/>
    </source>
</evidence>
<evidence type="ECO:0000259" key="9">
    <source>
        <dbReference type="Pfam" id="PF13490"/>
    </source>
</evidence>
<comment type="caution">
    <text evidence="10">The sequence shown here is derived from an EMBL/GenBank/DDBJ whole genome shotgun (WGS) entry which is preliminary data.</text>
</comment>
<protein>
    <recommendedName>
        <fullName evidence="9">Putative zinc-finger domain-containing protein</fullName>
    </recommendedName>
</protein>
<dbReference type="InterPro" id="IPR027383">
    <property type="entry name" value="Znf_put"/>
</dbReference>
<dbReference type="InterPro" id="IPR041916">
    <property type="entry name" value="Anti_sigma_zinc_sf"/>
</dbReference>
<keyword evidence="4" id="KW-0805">Transcription regulation</keyword>
<dbReference type="EMBL" id="JACHGT010000024">
    <property type="protein sequence ID" value="MBB6039619.1"/>
    <property type="molecule type" value="Genomic_DNA"/>
</dbReference>
<dbReference type="PANTHER" id="PTHR37461">
    <property type="entry name" value="ANTI-SIGMA-K FACTOR RSKA"/>
    <property type="match status" value="1"/>
</dbReference>
<evidence type="ECO:0000256" key="1">
    <source>
        <dbReference type="ARBA" id="ARBA00004167"/>
    </source>
</evidence>
<dbReference type="GO" id="GO:0016020">
    <property type="term" value="C:membrane"/>
    <property type="evidence" value="ECO:0007669"/>
    <property type="project" value="UniProtKB-SubCell"/>
</dbReference>
<gene>
    <name evidence="10" type="ORF">HNR73_007516</name>
</gene>
<dbReference type="AlphaFoldDB" id="A0A841G4G4"/>
<feature type="transmembrane region" description="Helical" evidence="8">
    <location>
        <begin position="88"/>
        <end position="108"/>
    </location>
</feature>
<evidence type="ECO:0000256" key="2">
    <source>
        <dbReference type="ARBA" id="ARBA00022692"/>
    </source>
</evidence>
<dbReference type="Proteomes" id="UP000548476">
    <property type="component" value="Unassembled WGS sequence"/>
</dbReference>
<dbReference type="GO" id="GO:0016989">
    <property type="term" value="F:sigma factor antagonist activity"/>
    <property type="evidence" value="ECO:0007669"/>
    <property type="project" value="TreeGrafter"/>
</dbReference>
<feature type="domain" description="Putative zinc-finger" evidence="9">
    <location>
        <begin position="6"/>
        <end position="36"/>
    </location>
</feature>
<evidence type="ECO:0000256" key="4">
    <source>
        <dbReference type="ARBA" id="ARBA00023015"/>
    </source>
</evidence>
<feature type="region of interest" description="Disordered" evidence="7">
    <location>
        <begin position="113"/>
        <end position="141"/>
    </location>
</feature>
<keyword evidence="6" id="KW-0804">Transcription</keyword>
<name>A0A841G4G4_9ACTN</name>
<evidence type="ECO:0000256" key="7">
    <source>
        <dbReference type="SAM" id="MobiDB-lite"/>
    </source>
</evidence>
<keyword evidence="5 8" id="KW-0472">Membrane</keyword>
<comment type="subcellular location">
    <subcellularLocation>
        <location evidence="1">Membrane</location>
        <topology evidence="1">Single-pass membrane protein</topology>
    </subcellularLocation>
</comment>
<evidence type="ECO:0000256" key="6">
    <source>
        <dbReference type="ARBA" id="ARBA00023163"/>
    </source>
</evidence>